<evidence type="ECO:0000313" key="2">
    <source>
        <dbReference type="Proteomes" id="UP000297535"/>
    </source>
</evidence>
<evidence type="ECO:0000313" key="1">
    <source>
        <dbReference type="EMBL" id="TGD97919.1"/>
    </source>
</evidence>
<protein>
    <submittedName>
        <fullName evidence="1">Uncharacterized protein</fullName>
    </submittedName>
</protein>
<dbReference type="EMBL" id="SRLB01000012">
    <property type="protein sequence ID" value="TGD97919.1"/>
    <property type="molecule type" value="Genomic_DNA"/>
</dbReference>
<keyword evidence="2" id="KW-1185">Reference proteome</keyword>
<dbReference type="RefSeq" id="WP_135416226.1">
    <property type="nucleotide sequence ID" value="NZ_SRLB01000012.1"/>
</dbReference>
<dbReference type="Proteomes" id="UP000297535">
    <property type="component" value="Unassembled WGS sequence"/>
</dbReference>
<sequence length="235" mass="25226">MLHDARTIDLEALIEAEYAALRRHFEERLAPLLVKRALRDAAGTVPVRGGDIPGPAPAARVEASRAGSPVTRLVIETLLRAPAHRMYGPDLTRIIRDAGYTLDCAEKVRTRLKKQGVLVKERATSSWSLAPRFLETGAVIPGRTTPHVARPRETPVGRIILEALTAAGEAGLAGDDLVEAVRSRGYPTSRAVAVRGSLRAEGHIACGLGQNARWRLARPHRAEPGEPSATASAQA</sequence>
<organism evidence="1 2">
    <name type="scientific">Methylobacterium nonmethylotrophicum</name>
    <dbReference type="NCBI Taxonomy" id="1141884"/>
    <lineage>
        <taxon>Bacteria</taxon>
        <taxon>Pseudomonadati</taxon>
        <taxon>Pseudomonadota</taxon>
        <taxon>Alphaproteobacteria</taxon>
        <taxon>Hyphomicrobiales</taxon>
        <taxon>Methylobacteriaceae</taxon>
        <taxon>Methylobacterium</taxon>
    </lineage>
</organism>
<dbReference type="AlphaFoldDB" id="A0A4Z0NPJ1"/>
<gene>
    <name evidence="1" type="ORF">EU555_17265</name>
</gene>
<accession>A0A4Z0NPJ1</accession>
<dbReference type="OrthoDB" id="8004188at2"/>
<comment type="caution">
    <text evidence="1">The sequence shown here is derived from an EMBL/GenBank/DDBJ whole genome shotgun (WGS) entry which is preliminary data.</text>
</comment>
<proteinExistence type="predicted"/>
<name>A0A4Z0NPJ1_9HYPH</name>
<reference evidence="1 2" key="1">
    <citation type="submission" date="2019-04" db="EMBL/GenBank/DDBJ databases">
        <authorList>
            <person name="Feng G."/>
            <person name="Zhu H."/>
        </authorList>
    </citation>
    <scope>NUCLEOTIDE SEQUENCE [LARGE SCALE GENOMIC DNA]</scope>
    <source>
        <strain evidence="1 2">6HR-1</strain>
    </source>
</reference>